<evidence type="ECO:0000313" key="7">
    <source>
        <dbReference type="Proteomes" id="UP001345827"/>
    </source>
</evidence>
<dbReference type="Gene3D" id="2.30.18.10">
    <property type="entry name" value="Transcription factor IIA (TFIIA), beta-barrel domain"/>
    <property type="match status" value="1"/>
</dbReference>
<comment type="caution">
    <text evidence="6">The sequence shown here is derived from an EMBL/GenBank/DDBJ whole genome shotgun (WGS) entry which is preliminary data.</text>
</comment>
<dbReference type="SUPFAM" id="SSF47396">
    <property type="entry name" value="Transcription factor IIA (TFIIA), alpha-helical domain"/>
    <property type="match status" value="1"/>
</dbReference>
<feature type="compositionally biased region" description="Acidic residues" evidence="5">
    <location>
        <begin position="302"/>
        <end position="324"/>
    </location>
</feature>
<feature type="compositionally biased region" description="Polar residues" evidence="5">
    <location>
        <begin position="268"/>
        <end position="279"/>
    </location>
</feature>
<feature type="region of interest" description="Disordered" evidence="5">
    <location>
        <begin position="50"/>
        <end position="235"/>
    </location>
</feature>
<dbReference type="InterPro" id="IPR004855">
    <property type="entry name" value="TFIIA_asu/bsu"/>
</dbReference>
<dbReference type="GO" id="GO:0006367">
    <property type="term" value="P:transcription initiation at RNA polymerase II promoter"/>
    <property type="evidence" value="ECO:0007669"/>
    <property type="project" value="InterPro"/>
</dbReference>
<dbReference type="PANTHER" id="PTHR12694">
    <property type="entry name" value="TRANSCRIPTION INITIATION FACTOR IIA SUBUNIT 1"/>
    <property type="match status" value="1"/>
</dbReference>
<feature type="compositionally biased region" description="Pro residues" evidence="5">
    <location>
        <begin position="87"/>
        <end position="96"/>
    </location>
</feature>
<gene>
    <name evidence="6" type="ORF">LTR25_008860</name>
</gene>
<dbReference type="Proteomes" id="UP001345827">
    <property type="component" value="Unassembled WGS sequence"/>
</dbReference>
<dbReference type="FunFam" id="2.30.18.10:FF:000006">
    <property type="entry name" value="Transcription factor TFIIA complex subunit Toa1"/>
    <property type="match status" value="1"/>
</dbReference>
<protein>
    <recommendedName>
        <fullName evidence="8">Transcription factor IIA, alpha/beta subunit</fullName>
    </recommendedName>
</protein>
<dbReference type="SMART" id="SM01371">
    <property type="entry name" value="TFIIA"/>
    <property type="match status" value="1"/>
</dbReference>
<organism evidence="6 7">
    <name type="scientific">Vermiconidia calcicola</name>
    <dbReference type="NCBI Taxonomy" id="1690605"/>
    <lineage>
        <taxon>Eukaryota</taxon>
        <taxon>Fungi</taxon>
        <taxon>Dikarya</taxon>
        <taxon>Ascomycota</taxon>
        <taxon>Pezizomycotina</taxon>
        <taxon>Dothideomycetes</taxon>
        <taxon>Dothideomycetidae</taxon>
        <taxon>Mycosphaerellales</taxon>
        <taxon>Extremaceae</taxon>
        <taxon>Vermiconidia</taxon>
    </lineage>
</organism>
<accession>A0AAV9Q0C2</accession>
<dbReference type="CDD" id="cd07976">
    <property type="entry name" value="TFIIA_alpha_beta_like"/>
    <property type="match status" value="1"/>
</dbReference>
<dbReference type="Pfam" id="PF03153">
    <property type="entry name" value="TFIIA"/>
    <property type="match status" value="1"/>
</dbReference>
<evidence type="ECO:0000256" key="4">
    <source>
        <dbReference type="ARBA" id="ARBA00023242"/>
    </source>
</evidence>
<dbReference type="GO" id="GO:0005672">
    <property type="term" value="C:transcription factor TFIIA complex"/>
    <property type="evidence" value="ECO:0007669"/>
    <property type="project" value="InterPro"/>
</dbReference>
<dbReference type="SUPFAM" id="SSF50784">
    <property type="entry name" value="Transcription factor IIA (TFIIA), beta-barrel domain"/>
    <property type="match status" value="1"/>
</dbReference>
<dbReference type="Gene3D" id="1.10.287.100">
    <property type="match status" value="1"/>
</dbReference>
<dbReference type="InterPro" id="IPR009088">
    <property type="entry name" value="TFIIA_b-brl"/>
</dbReference>
<dbReference type="EMBL" id="JAXLQG010000018">
    <property type="protein sequence ID" value="KAK5531003.1"/>
    <property type="molecule type" value="Genomic_DNA"/>
</dbReference>
<evidence type="ECO:0000256" key="2">
    <source>
        <dbReference type="ARBA" id="ARBA00010059"/>
    </source>
</evidence>
<keyword evidence="7" id="KW-1185">Reference proteome</keyword>
<keyword evidence="3" id="KW-0804">Transcription</keyword>
<name>A0AAV9Q0C2_9PEZI</name>
<dbReference type="AlphaFoldDB" id="A0AAV9Q0C2"/>
<evidence type="ECO:0000256" key="5">
    <source>
        <dbReference type="SAM" id="MobiDB-lite"/>
    </source>
</evidence>
<sequence>MSKTSVGDVYAKVINDVCESSRQDFEEGGVELATLDLLRSEWQKKLSGLKVTQLPWDPPPVPTKEQTLPSNAKPIPTTLPSNGNIRSPPPQPPSVPSQPAIKTENNVLPPSYPPQPQQLPPPQSYQAPSFQQGQPMTARDRAAMQLHQTYGPRAGPQIAQLQSNQSRVPLPPQSSPTSSYIKQEDSQSFPSVQDCTTSQVSEPLKSSQTDGASDPRDDWTTEYAQRKAFSATHGADGDRLMRDHFQSSQQALEGGGLLVTLDERHMPSKSTMRHVNSLTGGEPLSSASIPPPSITRAQGDAAGDDDDDVEDEDAINSDLDDPDDLAANAENGEETDQVMLCTYDKVQRVKNKWKCTLKDGILRVEGSEYVFHKGNGEFEW</sequence>
<proteinExistence type="inferred from homology"/>
<dbReference type="PANTHER" id="PTHR12694:SF8">
    <property type="entry name" value="TRANSCRIPTION INITIATION FACTOR IIA SUBUNIT 1"/>
    <property type="match status" value="1"/>
</dbReference>
<evidence type="ECO:0000313" key="6">
    <source>
        <dbReference type="EMBL" id="KAK5531003.1"/>
    </source>
</evidence>
<evidence type="ECO:0000256" key="1">
    <source>
        <dbReference type="ARBA" id="ARBA00004123"/>
    </source>
</evidence>
<comment type="similarity">
    <text evidence="2">Belongs to the TFIIA subunit 1 family.</text>
</comment>
<keyword evidence="4" id="KW-0539">Nucleus</keyword>
<evidence type="ECO:0008006" key="8">
    <source>
        <dbReference type="Google" id="ProtNLM"/>
    </source>
</evidence>
<reference evidence="6 7" key="1">
    <citation type="submission" date="2023-06" db="EMBL/GenBank/DDBJ databases">
        <title>Black Yeasts Isolated from many extreme environments.</title>
        <authorList>
            <person name="Coleine C."/>
            <person name="Stajich J.E."/>
            <person name="Selbmann L."/>
        </authorList>
    </citation>
    <scope>NUCLEOTIDE SEQUENCE [LARGE SCALE GENOMIC DNA]</scope>
    <source>
        <strain evidence="6 7">CCFEE 5887</strain>
    </source>
</reference>
<feature type="compositionally biased region" description="Pro residues" evidence="5">
    <location>
        <begin position="110"/>
        <end position="123"/>
    </location>
</feature>
<comment type="subcellular location">
    <subcellularLocation>
        <location evidence="1">Nucleus</location>
    </subcellularLocation>
</comment>
<feature type="compositionally biased region" description="Polar residues" evidence="5">
    <location>
        <begin position="175"/>
        <end position="211"/>
    </location>
</feature>
<feature type="region of interest" description="Disordered" evidence="5">
    <location>
        <begin position="262"/>
        <end position="333"/>
    </location>
</feature>
<evidence type="ECO:0000256" key="3">
    <source>
        <dbReference type="ARBA" id="ARBA00023163"/>
    </source>
</evidence>